<evidence type="ECO:0000313" key="2">
    <source>
        <dbReference type="Proteomes" id="UP000235023"/>
    </source>
</evidence>
<keyword evidence="2" id="KW-1185">Reference proteome</keyword>
<name>A0A2J5HS91_9EURO</name>
<protein>
    <submittedName>
        <fullName evidence="1">Uncharacterized protein</fullName>
    </submittedName>
</protein>
<accession>A0A2J5HS91</accession>
<dbReference type="Proteomes" id="UP000235023">
    <property type="component" value="Unassembled WGS sequence"/>
</dbReference>
<dbReference type="EMBL" id="KZ559550">
    <property type="protein sequence ID" value="PLN80165.1"/>
    <property type="molecule type" value="Genomic_DNA"/>
</dbReference>
<evidence type="ECO:0000313" key="1">
    <source>
        <dbReference type="EMBL" id="PLN80165.1"/>
    </source>
</evidence>
<dbReference type="AlphaFoldDB" id="A0A2J5HS91"/>
<reference evidence="2" key="1">
    <citation type="submission" date="2017-12" db="EMBL/GenBank/DDBJ databases">
        <authorList>
            <consortium name="DOE Joint Genome Institute"/>
            <person name="Mondo S.J."/>
            <person name="Kjaerbolling I."/>
            <person name="Vesth T.C."/>
            <person name="Frisvad J.C."/>
            <person name="Nybo J.L."/>
            <person name="Theobald S."/>
            <person name="Kuo A."/>
            <person name="Bowyer P."/>
            <person name="Matsuda Y."/>
            <person name="Lyhne E.K."/>
            <person name="Kogle M.E."/>
            <person name="Clum A."/>
            <person name="Lipzen A."/>
            <person name="Salamov A."/>
            <person name="Ngan C.Y."/>
            <person name="Daum C."/>
            <person name="Chiniquy J."/>
            <person name="Barry K."/>
            <person name="LaButti K."/>
            <person name="Haridas S."/>
            <person name="Simmons B.A."/>
            <person name="Magnuson J.K."/>
            <person name="Mortensen U.H."/>
            <person name="Larsen T.O."/>
            <person name="Grigoriev I.V."/>
            <person name="Baker S.E."/>
            <person name="Andersen M.R."/>
            <person name="Nordberg H.P."/>
            <person name="Cantor M.N."/>
            <person name="Hua S.X."/>
        </authorList>
    </citation>
    <scope>NUCLEOTIDE SEQUENCE [LARGE SCALE GENOMIC DNA]</scope>
    <source>
        <strain evidence="2">IBT 19404</strain>
    </source>
</reference>
<proteinExistence type="predicted"/>
<sequence>MISVISVCRKRIRLGLIRGCCLLTNAWFIGLNVSVSPYSYPLSHSLEYLQSVRTILPKTRSVHPLPHTLPRIHILRVLSNRSIPLPHIVRQQSSMGSLALDILRGYHGYRYLALALCPRDVAR</sequence>
<organism evidence="1 2">
    <name type="scientific">Aspergillus taichungensis</name>
    <dbReference type="NCBI Taxonomy" id="482145"/>
    <lineage>
        <taxon>Eukaryota</taxon>
        <taxon>Fungi</taxon>
        <taxon>Dikarya</taxon>
        <taxon>Ascomycota</taxon>
        <taxon>Pezizomycotina</taxon>
        <taxon>Eurotiomycetes</taxon>
        <taxon>Eurotiomycetidae</taxon>
        <taxon>Eurotiales</taxon>
        <taxon>Aspergillaceae</taxon>
        <taxon>Aspergillus</taxon>
        <taxon>Aspergillus subgen. Circumdati</taxon>
    </lineage>
</organism>
<gene>
    <name evidence="1" type="ORF">BDW42DRAFT_115365</name>
</gene>